<evidence type="ECO:0000259" key="13">
    <source>
        <dbReference type="Pfam" id="PF00487"/>
    </source>
</evidence>
<comment type="subcellular location">
    <subcellularLocation>
        <location evidence="1">Cell inner membrane</location>
        <topology evidence="1">Multi-pass membrane protein</topology>
    </subcellularLocation>
</comment>
<dbReference type="GO" id="GO:0006629">
    <property type="term" value="P:lipid metabolic process"/>
    <property type="evidence" value="ECO:0007669"/>
    <property type="project" value="InterPro"/>
</dbReference>
<evidence type="ECO:0000256" key="8">
    <source>
        <dbReference type="ARBA" id="ARBA00023002"/>
    </source>
</evidence>
<dbReference type="AlphaFoldDB" id="A0A5N7K0C2"/>
<keyword evidence="3" id="KW-1003">Cell membrane</keyword>
<feature type="transmembrane region" description="Helical" evidence="12">
    <location>
        <begin position="265"/>
        <end position="294"/>
    </location>
</feature>
<keyword evidence="10 14" id="KW-0503">Monooxygenase</keyword>
<evidence type="ECO:0000256" key="4">
    <source>
        <dbReference type="ARBA" id="ARBA00022519"/>
    </source>
</evidence>
<evidence type="ECO:0000256" key="1">
    <source>
        <dbReference type="ARBA" id="ARBA00004429"/>
    </source>
</evidence>
<keyword evidence="8" id="KW-0560">Oxidoreductase</keyword>
<proteinExistence type="inferred from homology"/>
<name>A0A5N7K0C2_9PSED</name>
<dbReference type="Pfam" id="PF00487">
    <property type="entry name" value="FA_desaturase"/>
    <property type="match status" value="1"/>
</dbReference>
<keyword evidence="9" id="KW-0408">Iron</keyword>
<dbReference type="CDD" id="cd03512">
    <property type="entry name" value="Alkane-hydroxylase"/>
    <property type="match status" value="1"/>
</dbReference>
<dbReference type="InterPro" id="IPR005804">
    <property type="entry name" value="FA_desaturase_dom"/>
</dbReference>
<evidence type="ECO:0000256" key="9">
    <source>
        <dbReference type="ARBA" id="ARBA00023004"/>
    </source>
</evidence>
<dbReference type="RefSeq" id="WP_152751619.1">
    <property type="nucleotide sequence ID" value="NZ_VUBA01000200.1"/>
</dbReference>
<feature type="transmembrane region" description="Helical" evidence="12">
    <location>
        <begin position="44"/>
        <end position="63"/>
    </location>
</feature>
<keyword evidence="6" id="KW-0479">Metal-binding</keyword>
<evidence type="ECO:0000256" key="12">
    <source>
        <dbReference type="SAM" id="Phobius"/>
    </source>
</evidence>
<dbReference type="PANTHER" id="PTHR38674:SF1">
    <property type="entry name" value="ALKANE 1-MONOOXYGENASE 1"/>
    <property type="match status" value="1"/>
</dbReference>
<feature type="transmembrane region" description="Helical" evidence="12">
    <location>
        <begin position="369"/>
        <end position="386"/>
    </location>
</feature>
<dbReference type="GO" id="GO:0046872">
    <property type="term" value="F:metal ion binding"/>
    <property type="evidence" value="ECO:0007669"/>
    <property type="project" value="UniProtKB-KW"/>
</dbReference>
<evidence type="ECO:0000256" key="6">
    <source>
        <dbReference type="ARBA" id="ARBA00022723"/>
    </source>
</evidence>
<evidence type="ECO:0000313" key="15">
    <source>
        <dbReference type="Proteomes" id="UP000325438"/>
    </source>
</evidence>
<comment type="caution">
    <text evidence="14">The sequence shown here is derived from an EMBL/GenBank/DDBJ whole genome shotgun (WGS) entry which is preliminary data.</text>
</comment>
<comment type="similarity">
    <text evidence="2">Belongs to the fatty acid desaturase type 1 family. AlkB subfamily.</text>
</comment>
<evidence type="ECO:0000256" key="10">
    <source>
        <dbReference type="ARBA" id="ARBA00023033"/>
    </source>
</evidence>
<organism evidence="14 15">
    <name type="scientific">Pseudomonas kitaguniensis</name>
    <dbReference type="NCBI Taxonomy" id="2607908"/>
    <lineage>
        <taxon>Bacteria</taxon>
        <taxon>Pseudomonadati</taxon>
        <taxon>Pseudomonadota</taxon>
        <taxon>Gammaproteobacteria</taxon>
        <taxon>Pseudomonadales</taxon>
        <taxon>Pseudomonadaceae</taxon>
        <taxon>Pseudomonas</taxon>
    </lineage>
</organism>
<evidence type="ECO:0000256" key="11">
    <source>
        <dbReference type="ARBA" id="ARBA00023136"/>
    </source>
</evidence>
<keyword evidence="4" id="KW-0997">Cell inner membrane</keyword>
<protein>
    <submittedName>
        <fullName evidence="14">Alkane 1-monooxygenase</fullName>
    </submittedName>
</protein>
<evidence type="ECO:0000256" key="5">
    <source>
        <dbReference type="ARBA" id="ARBA00022692"/>
    </source>
</evidence>
<dbReference type="GO" id="GO:0004497">
    <property type="term" value="F:monooxygenase activity"/>
    <property type="evidence" value="ECO:0007669"/>
    <property type="project" value="UniProtKB-KW"/>
</dbReference>
<evidence type="ECO:0000313" key="14">
    <source>
        <dbReference type="EMBL" id="MPQ87099.1"/>
    </source>
</evidence>
<feature type="domain" description="Fatty acid desaturase" evidence="13">
    <location>
        <begin position="156"/>
        <end position="377"/>
    </location>
</feature>
<evidence type="ECO:0000256" key="2">
    <source>
        <dbReference type="ARBA" id="ARBA00010823"/>
    </source>
</evidence>
<dbReference type="GO" id="GO:0005886">
    <property type="term" value="C:plasma membrane"/>
    <property type="evidence" value="ECO:0007669"/>
    <property type="project" value="UniProtKB-SubCell"/>
</dbReference>
<sequence length="426" mass="47981">MNQTPATAYRWTDGKRHLWWLGILPLATPLLSGALAISTGIQPLWWVGVLVIFGVIPLIDGLLGEDRSNPPESAVSQLESQRYYRWIVYTGVLFVILSVVVTGWLAAGGIDWIINGGLLRASATLEPSNWPAQIAAAITARTQVHGAISGFTYLGMAMSTGAATGIAINTAHELGHKPKPLEVFLAKVTLAPTFYGHFYTEHNRGHHVRVATPEDPASSRLGESFWAFLPRSVWFSAVSACNLERERLRKLGLPALHWKNAVLSAWLYSVVLWGAMIAWLGTAVIPFLIIQALYGVSLLEVVNYVEHYGLKRQKLPNGRYERCSPLHSWNSNRIVTNIFLFQLQRHSDHHANPTRSYQSLRHFDESPQLPFGYASMIVWAYVPYLWRRRMDHRVVNHYGGDITLAHIQPSQRLKYLEKYSNRAQPF</sequence>
<evidence type="ECO:0000256" key="7">
    <source>
        <dbReference type="ARBA" id="ARBA00022989"/>
    </source>
</evidence>
<keyword evidence="5 12" id="KW-0812">Transmembrane</keyword>
<dbReference type="EMBL" id="VUBA01000200">
    <property type="protein sequence ID" value="MPQ87099.1"/>
    <property type="molecule type" value="Genomic_DNA"/>
</dbReference>
<keyword evidence="7 12" id="KW-1133">Transmembrane helix</keyword>
<dbReference type="PANTHER" id="PTHR38674">
    <property type="entry name" value="ALKANE 1-MONOOXYGENASE 1"/>
    <property type="match status" value="1"/>
</dbReference>
<dbReference type="Proteomes" id="UP000325438">
    <property type="component" value="Unassembled WGS sequence"/>
</dbReference>
<gene>
    <name evidence="14" type="ORF">F0170_25860</name>
</gene>
<accession>A0A5N7K0C2</accession>
<evidence type="ECO:0000256" key="3">
    <source>
        <dbReference type="ARBA" id="ARBA00022475"/>
    </source>
</evidence>
<feature type="transmembrane region" description="Helical" evidence="12">
    <location>
        <begin position="83"/>
        <end position="107"/>
    </location>
</feature>
<reference evidence="14 15" key="1">
    <citation type="submission" date="2019-09" db="EMBL/GenBank/DDBJ databases">
        <title>The draft genomes of Allium pathogen Pseudomonas sp.</title>
        <authorList>
            <person name="Fujikawa T."/>
            <person name="Sawada H."/>
        </authorList>
    </citation>
    <scope>NUCLEOTIDE SEQUENCE [LARGE SCALE GENOMIC DNA]</scope>
    <source>
        <strain evidence="14 15">MAFF 730085</strain>
    </source>
</reference>
<feature type="transmembrane region" description="Helical" evidence="12">
    <location>
        <begin position="18"/>
        <end position="38"/>
    </location>
</feature>
<dbReference type="InterPro" id="IPR033885">
    <property type="entry name" value="AlkB/XylM"/>
</dbReference>
<keyword evidence="11 12" id="KW-0472">Membrane</keyword>